<evidence type="ECO:0000256" key="1">
    <source>
        <dbReference type="SAM" id="MobiDB-lite"/>
    </source>
</evidence>
<dbReference type="Gene3D" id="2.130.10.10">
    <property type="entry name" value="YVTN repeat-like/Quinoprotein amine dehydrogenase"/>
    <property type="match status" value="1"/>
</dbReference>
<reference evidence="3" key="1">
    <citation type="journal article" date="2023" name="Mol. Phylogenet. Evol.">
        <title>Genome-scale phylogeny and comparative genomics of the fungal order Sordariales.</title>
        <authorList>
            <person name="Hensen N."/>
            <person name="Bonometti L."/>
            <person name="Westerberg I."/>
            <person name="Brannstrom I.O."/>
            <person name="Guillou S."/>
            <person name="Cros-Aarteil S."/>
            <person name="Calhoun S."/>
            <person name="Haridas S."/>
            <person name="Kuo A."/>
            <person name="Mondo S."/>
            <person name="Pangilinan J."/>
            <person name="Riley R."/>
            <person name="LaButti K."/>
            <person name="Andreopoulos B."/>
            <person name="Lipzen A."/>
            <person name="Chen C."/>
            <person name="Yan M."/>
            <person name="Daum C."/>
            <person name="Ng V."/>
            <person name="Clum A."/>
            <person name="Steindorff A."/>
            <person name="Ohm R.A."/>
            <person name="Martin F."/>
            <person name="Silar P."/>
            <person name="Natvig D.O."/>
            <person name="Lalanne C."/>
            <person name="Gautier V."/>
            <person name="Ament-Velasquez S.L."/>
            <person name="Kruys A."/>
            <person name="Hutchinson M.I."/>
            <person name="Powell A.J."/>
            <person name="Barry K."/>
            <person name="Miller A.N."/>
            <person name="Grigoriev I.V."/>
            <person name="Debuchy R."/>
            <person name="Gladieux P."/>
            <person name="Hiltunen Thoren M."/>
            <person name="Johannesson H."/>
        </authorList>
    </citation>
    <scope>NUCLEOTIDE SEQUENCE</scope>
    <source>
        <strain evidence="3">CBS 103.79</strain>
    </source>
</reference>
<reference evidence="3" key="2">
    <citation type="submission" date="2023-05" db="EMBL/GenBank/DDBJ databases">
        <authorList>
            <consortium name="Lawrence Berkeley National Laboratory"/>
            <person name="Steindorff A."/>
            <person name="Hensen N."/>
            <person name="Bonometti L."/>
            <person name="Westerberg I."/>
            <person name="Brannstrom I.O."/>
            <person name="Guillou S."/>
            <person name="Cros-Aarteil S."/>
            <person name="Calhoun S."/>
            <person name="Haridas S."/>
            <person name="Kuo A."/>
            <person name="Mondo S."/>
            <person name="Pangilinan J."/>
            <person name="Riley R."/>
            <person name="Labutti K."/>
            <person name="Andreopoulos B."/>
            <person name="Lipzen A."/>
            <person name="Chen C."/>
            <person name="Yanf M."/>
            <person name="Daum C."/>
            <person name="Ng V."/>
            <person name="Clum A."/>
            <person name="Ohm R."/>
            <person name="Martin F."/>
            <person name="Silar P."/>
            <person name="Natvig D."/>
            <person name="Lalanne C."/>
            <person name="Gautier V."/>
            <person name="Ament-Velasquez S.L."/>
            <person name="Kruys A."/>
            <person name="Hutchinson M.I."/>
            <person name="Powell A.J."/>
            <person name="Barry K."/>
            <person name="Miller A.N."/>
            <person name="Grigoriev I.V."/>
            <person name="Debuchy R."/>
            <person name="Gladieux P."/>
            <person name="Thoren M.H."/>
            <person name="Johannesson H."/>
        </authorList>
    </citation>
    <scope>NUCLEOTIDE SEQUENCE</scope>
    <source>
        <strain evidence="3">CBS 103.79</strain>
    </source>
</reference>
<protein>
    <recommendedName>
        <fullName evidence="2">DUF2415 domain-containing protein</fullName>
    </recommendedName>
</protein>
<dbReference type="Proteomes" id="UP001303889">
    <property type="component" value="Unassembled WGS sequence"/>
</dbReference>
<dbReference type="PANTHER" id="PTHR43991:SF9">
    <property type="entry name" value="DUF2415 DOMAIN-CONTAINING PROTEIN"/>
    <property type="match status" value="1"/>
</dbReference>
<feature type="region of interest" description="Disordered" evidence="1">
    <location>
        <begin position="538"/>
        <end position="589"/>
    </location>
</feature>
<dbReference type="PANTHER" id="PTHR43991">
    <property type="entry name" value="WD REPEAT PROTEIN (AFU_ORTHOLOGUE AFUA_8G05640)-RELATED"/>
    <property type="match status" value="1"/>
</dbReference>
<feature type="domain" description="DUF2415" evidence="2">
    <location>
        <begin position="334"/>
        <end position="373"/>
    </location>
</feature>
<evidence type="ECO:0000313" key="4">
    <source>
        <dbReference type="Proteomes" id="UP001303889"/>
    </source>
</evidence>
<comment type="caution">
    <text evidence="3">The sequence shown here is derived from an EMBL/GenBank/DDBJ whole genome shotgun (WGS) entry which is preliminary data.</text>
</comment>
<gene>
    <name evidence="3" type="ORF">C8A05DRAFT_42807</name>
</gene>
<feature type="region of interest" description="Disordered" evidence="1">
    <location>
        <begin position="413"/>
        <end position="442"/>
    </location>
</feature>
<feature type="compositionally biased region" description="Low complexity" evidence="1">
    <location>
        <begin position="475"/>
        <end position="486"/>
    </location>
</feature>
<dbReference type="InterPro" id="IPR015943">
    <property type="entry name" value="WD40/YVTN_repeat-like_dom_sf"/>
</dbReference>
<feature type="region of interest" description="Disordered" evidence="1">
    <location>
        <begin position="460"/>
        <end position="511"/>
    </location>
</feature>
<evidence type="ECO:0000313" key="3">
    <source>
        <dbReference type="EMBL" id="KAK3904069.1"/>
    </source>
</evidence>
<dbReference type="Pfam" id="PF10313">
    <property type="entry name" value="DUF2415"/>
    <property type="match status" value="1"/>
</dbReference>
<dbReference type="InterPro" id="IPR036322">
    <property type="entry name" value="WD40_repeat_dom_sf"/>
</dbReference>
<feature type="compositionally biased region" description="Gly residues" evidence="1">
    <location>
        <begin position="572"/>
        <end position="586"/>
    </location>
</feature>
<proteinExistence type="predicted"/>
<dbReference type="SUPFAM" id="SSF50978">
    <property type="entry name" value="WD40 repeat-like"/>
    <property type="match status" value="1"/>
</dbReference>
<organism evidence="3 4">
    <name type="scientific">Staphylotrichum tortipilum</name>
    <dbReference type="NCBI Taxonomy" id="2831512"/>
    <lineage>
        <taxon>Eukaryota</taxon>
        <taxon>Fungi</taxon>
        <taxon>Dikarya</taxon>
        <taxon>Ascomycota</taxon>
        <taxon>Pezizomycotina</taxon>
        <taxon>Sordariomycetes</taxon>
        <taxon>Sordariomycetidae</taxon>
        <taxon>Sordariales</taxon>
        <taxon>Chaetomiaceae</taxon>
        <taxon>Staphylotrichum</taxon>
    </lineage>
</organism>
<feature type="compositionally biased region" description="Basic and acidic residues" evidence="1">
    <location>
        <begin position="498"/>
        <end position="508"/>
    </location>
</feature>
<dbReference type="AlphaFoldDB" id="A0AAN6RVB0"/>
<name>A0AAN6RVB0_9PEZI</name>
<dbReference type="EMBL" id="MU855415">
    <property type="protein sequence ID" value="KAK3904069.1"/>
    <property type="molecule type" value="Genomic_DNA"/>
</dbReference>
<dbReference type="InterPro" id="IPR019417">
    <property type="entry name" value="DUF2415"/>
</dbReference>
<evidence type="ECO:0000259" key="2">
    <source>
        <dbReference type="Pfam" id="PF10313"/>
    </source>
</evidence>
<sequence>MAIGNSLYTPTEDLILPTHRHRFRTGVHWQHWQLRSLIGTDPQNHIYFPVAGPDSKSYHVQRLNTKTRETETVKRLSFNPRCLVARNGWVCCGGELGVFSTFRVGERTTVPDENATRLDFQVDGRLPLSMDLTEDVLTSLAAAHYEKSLVAQSIGFGKARVNCITIWSPPIFGDPVDGAYDQDVAVLAHNDSSVIVVSLRDQEALDKVTYPEYMNRGVISPDGGLLVAISDDPYLHIHERREKKSEMGTSARIGDRPAYEWGLCGKLKLKSQSKDDRSDNRGSFAATFSSTGKYLAVGTQYGTISIFNAAALAMAGVNPLITSFDTSRPNAEFGAVRDMAFSPGPIDLLAWTEDRGRVGIADIRTGFESRQILYLDKEDQFEHLAVTDRGTIDPRLLEQRVDRGDSLLSSFASALESSSERRQNRLRQPEGPTPLSRYNIPLTADETAVLEAMQDYRRRNDPYNATSGRIAPETGSSSNGNSNGNGANAPARPPWAERATREALRTREQAATVSQAVNSILGSLPEQRLHSRDIQERLRAREESAAERRRYAAPSPPSVGPNPMMTPTAAAAGGGAGGASGSGSGSGSLVSRLLASASSTSAPGGAGAGAGLGWDIVETLVAYLMREWEETPGGRQLGTFLAPTHARPGPHDTAGLAWGEDGGVLFVGAENGIYEFHVNLFGRKVAPSITLS</sequence>
<keyword evidence="4" id="KW-1185">Reference proteome</keyword>
<feature type="compositionally biased region" description="Basic and acidic residues" evidence="1">
    <location>
        <begin position="538"/>
        <end position="550"/>
    </location>
</feature>
<accession>A0AAN6RVB0</accession>